<sequence>MAEEQVADLQAMHEDELADIFPPFSSEEPNVIQLELPMIDDDYDDGEETQDEMTERLRTLFLMRGYKPKSSEPRVPLLQSFDLAGVASLLASGGARNVIVMCGAGISVSAGIPDFRSPGTGLYDNLQKYDLPSPQSIFELSYFREHPEAFYRLARELWPDNFSPTPTHGFIRLLHAKGLLRRCFTQNIDSLEAAAGIPKEKIVAAHGNFDGCSCIETGAAVPVDEMRRAVAVGKEGEGGWAELAVKYGGLCKPDIVFFGEALPERFFRQAEEDFPACDLLIVMGTSLRVHPFASLTGRVASDVPRLLMNREPVGGAEPMLEMLGFQTPGAFDFSRESCYRDALFLGDCDFGVAELARLLGWEDELNAIVQSFSQPPASPAAPPPASPAH</sequence>
<keyword evidence="5" id="KW-0520">NAD</keyword>
<dbReference type="InterPro" id="IPR026591">
    <property type="entry name" value="Sirtuin_cat_small_dom_sf"/>
</dbReference>
<dbReference type="InterPro" id="IPR029035">
    <property type="entry name" value="DHS-like_NAD/FAD-binding_dom"/>
</dbReference>
<comment type="cofactor">
    <cofactor evidence="1">
        <name>Zn(2+)</name>
        <dbReference type="ChEBI" id="CHEBI:29105"/>
    </cofactor>
</comment>
<comment type="caution">
    <text evidence="8">The sequence shown here is derived from an EMBL/GenBank/DDBJ whole genome shotgun (WGS) entry which is preliminary data.</text>
</comment>
<evidence type="ECO:0000313" key="9">
    <source>
        <dbReference type="Proteomes" id="UP001515480"/>
    </source>
</evidence>
<keyword evidence="2" id="KW-0808">Transferase</keyword>
<evidence type="ECO:0000256" key="6">
    <source>
        <dbReference type="PROSITE-ProRule" id="PRU00236"/>
    </source>
</evidence>
<evidence type="ECO:0000313" key="8">
    <source>
        <dbReference type="EMBL" id="KAL1499407.1"/>
    </source>
</evidence>
<dbReference type="Proteomes" id="UP001515480">
    <property type="component" value="Unassembled WGS sequence"/>
</dbReference>
<dbReference type="GO" id="GO:0017136">
    <property type="term" value="F:histone deacetylase activity, NAD-dependent"/>
    <property type="evidence" value="ECO:0007669"/>
    <property type="project" value="TreeGrafter"/>
</dbReference>
<gene>
    <name evidence="8" type="ORF">AB1Y20_011612</name>
</gene>
<proteinExistence type="predicted"/>
<dbReference type="Gene3D" id="3.30.1600.10">
    <property type="entry name" value="SIR2/SIRT2 'Small Domain"/>
    <property type="match status" value="1"/>
</dbReference>
<dbReference type="PANTHER" id="PTHR11085">
    <property type="entry name" value="NAD-DEPENDENT PROTEIN DEACYLASE SIRTUIN-5, MITOCHONDRIAL-RELATED"/>
    <property type="match status" value="1"/>
</dbReference>
<dbReference type="Pfam" id="PF02146">
    <property type="entry name" value="SIR2"/>
    <property type="match status" value="1"/>
</dbReference>
<organism evidence="8 9">
    <name type="scientific">Prymnesium parvum</name>
    <name type="common">Toxic golden alga</name>
    <dbReference type="NCBI Taxonomy" id="97485"/>
    <lineage>
        <taxon>Eukaryota</taxon>
        <taxon>Haptista</taxon>
        <taxon>Haptophyta</taxon>
        <taxon>Prymnesiophyceae</taxon>
        <taxon>Prymnesiales</taxon>
        <taxon>Prymnesiaceae</taxon>
        <taxon>Prymnesium</taxon>
    </lineage>
</organism>
<accession>A0AB34IJK2</accession>
<keyword evidence="4" id="KW-0862">Zinc</keyword>
<name>A0AB34IJK2_PRYPA</name>
<dbReference type="AlphaFoldDB" id="A0AB34IJK2"/>
<dbReference type="InterPro" id="IPR026590">
    <property type="entry name" value="Ssirtuin_cat_dom"/>
</dbReference>
<dbReference type="GO" id="GO:0070403">
    <property type="term" value="F:NAD+ binding"/>
    <property type="evidence" value="ECO:0007669"/>
    <property type="project" value="InterPro"/>
</dbReference>
<reference evidence="8 9" key="1">
    <citation type="journal article" date="2024" name="Science">
        <title>Giant polyketide synthase enzymes in the biosynthesis of giant marine polyether toxins.</title>
        <authorList>
            <person name="Fallon T.R."/>
            <person name="Shende V.V."/>
            <person name="Wierzbicki I.H."/>
            <person name="Pendleton A.L."/>
            <person name="Watervoot N.F."/>
            <person name="Auber R.P."/>
            <person name="Gonzalez D.J."/>
            <person name="Wisecaver J.H."/>
            <person name="Moore B.S."/>
        </authorList>
    </citation>
    <scope>NUCLEOTIDE SEQUENCE [LARGE SCALE GENOMIC DNA]</scope>
    <source>
        <strain evidence="8 9">12B1</strain>
    </source>
</reference>
<dbReference type="PROSITE" id="PS50305">
    <property type="entry name" value="SIRTUIN"/>
    <property type="match status" value="1"/>
</dbReference>
<dbReference type="EMBL" id="JBGBPQ010000025">
    <property type="protein sequence ID" value="KAL1499407.1"/>
    <property type="molecule type" value="Genomic_DNA"/>
</dbReference>
<evidence type="ECO:0000256" key="4">
    <source>
        <dbReference type="ARBA" id="ARBA00022833"/>
    </source>
</evidence>
<dbReference type="GO" id="GO:0005634">
    <property type="term" value="C:nucleus"/>
    <property type="evidence" value="ECO:0007669"/>
    <property type="project" value="TreeGrafter"/>
</dbReference>
<dbReference type="InterPro" id="IPR003000">
    <property type="entry name" value="Sirtuin"/>
</dbReference>
<dbReference type="GO" id="GO:0046872">
    <property type="term" value="F:metal ion binding"/>
    <property type="evidence" value="ECO:0007669"/>
    <property type="project" value="UniProtKB-KW"/>
</dbReference>
<evidence type="ECO:0000256" key="2">
    <source>
        <dbReference type="ARBA" id="ARBA00022679"/>
    </source>
</evidence>
<keyword evidence="3" id="KW-0479">Metal-binding</keyword>
<dbReference type="PANTHER" id="PTHR11085:SF6">
    <property type="entry name" value="NAD-DEPENDENT PROTEIN DEACETYLASE SIRTUIN-2"/>
    <property type="match status" value="1"/>
</dbReference>
<dbReference type="SUPFAM" id="SSF52467">
    <property type="entry name" value="DHS-like NAD/FAD-binding domain"/>
    <property type="match status" value="1"/>
</dbReference>
<evidence type="ECO:0000259" key="7">
    <source>
        <dbReference type="PROSITE" id="PS50305"/>
    </source>
</evidence>
<evidence type="ECO:0000256" key="1">
    <source>
        <dbReference type="ARBA" id="ARBA00001947"/>
    </source>
</evidence>
<protein>
    <recommendedName>
        <fullName evidence="7">Deacetylase sirtuin-type domain-containing protein</fullName>
    </recommendedName>
</protein>
<feature type="domain" description="Deacetylase sirtuin-type" evidence="7">
    <location>
        <begin position="76"/>
        <end position="362"/>
    </location>
</feature>
<dbReference type="InterPro" id="IPR050134">
    <property type="entry name" value="NAD-dep_sirtuin_deacylases"/>
</dbReference>
<dbReference type="Gene3D" id="3.40.50.1220">
    <property type="entry name" value="TPP-binding domain"/>
    <property type="match status" value="1"/>
</dbReference>
<comment type="caution">
    <text evidence="6">Lacks conserved residue(s) required for the propagation of feature annotation.</text>
</comment>
<keyword evidence="9" id="KW-1185">Reference proteome</keyword>
<evidence type="ECO:0000256" key="3">
    <source>
        <dbReference type="ARBA" id="ARBA00022723"/>
    </source>
</evidence>
<evidence type="ECO:0000256" key="5">
    <source>
        <dbReference type="ARBA" id="ARBA00023027"/>
    </source>
</evidence>